<dbReference type="GO" id="GO:0016717">
    <property type="term" value="F:oxidoreductase activity, acting on paired donors, with oxidation of a pair of donors resulting in the reduction of molecular oxygen to two molecules of water"/>
    <property type="evidence" value="ECO:0007669"/>
    <property type="project" value="InterPro"/>
</dbReference>
<evidence type="ECO:0000256" key="7">
    <source>
        <dbReference type="ARBA" id="ARBA00023002"/>
    </source>
</evidence>
<keyword evidence="4 11" id="KW-0812">Transmembrane</keyword>
<evidence type="ECO:0000256" key="5">
    <source>
        <dbReference type="ARBA" id="ARBA00022832"/>
    </source>
</evidence>
<dbReference type="AlphaFoldDB" id="A0AA40SZV2"/>
<reference evidence="13" key="1">
    <citation type="submission" date="2019-07" db="EMBL/GenBank/DDBJ databases">
        <title>Toxilogical consequences of a new and cryptic species of cyanobacteria (Komarekiella delphini-convector) recovered from the epidermis of a bottlenose dolphin and 1500 ft. in the air.</title>
        <authorList>
            <person name="Brown A.O."/>
            <person name="Dvorak P."/>
            <person name="Villanueva C.D."/>
            <person name="Foss A.J."/>
            <person name="Garvey A.D."/>
            <person name="Gibson Q.A."/>
            <person name="Johansen J.R."/>
            <person name="Casamatta D.A."/>
        </authorList>
    </citation>
    <scope>NUCLEOTIDE SEQUENCE</scope>
    <source>
        <strain evidence="13">SJRDD-AB1</strain>
    </source>
</reference>
<feature type="transmembrane region" description="Helical" evidence="11">
    <location>
        <begin position="66"/>
        <end position="85"/>
    </location>
</feature>
<dbReference type="GO" id="GO:0006631">
    <property type="term" value="P:fatty acid metabolic process"/>
    <property type="evidence" value="ECO:0007669"/>
    <property type="project" value="UniProtKB-KW"/>
</dbReference>
<evidence type="ECO:0000256" key="10">
    <source>
        <dbReference type="ARBA" id="ARBA00023136"/>
    </source>
</evidence>
<gene>
    <name evidence="13" type="ORF">FNW02_19955</name>
</gene>
<keyword evidence="6 11" id="KW-1133">Transmembrane helix</keyword>
<feature type="transmembrane region" description="Helical" evidence="11">
    <location>
        <begin position="188"/>
        <end position="206"/>
    </location>
</feature>
<evidence type="ECO:0000256" key="3">
    <source>
        <dbReference type="ARBA" id="ARBA00008749"/>
    </source>
</evidence>
<comment type="similarity">
    <text evidence="3">Belongs to the fatty acid desaturase type 2 family.</text>
</comment>
<sequence>MSMQLDRAIPAELLVNPSAKKSITIKSDYLRTPQRLHALALLWIPLLGSVAALAIAFYSGIGAVEIGLLVSMYILTLVGITVGFHRHFAHTAFQTSTAVRVILAILGSMACEGPLTYWVSNHRRHHQYSDRPGDPHSPFFQESESLGGLRGLWHSHIGWMFKHEITNTFLFTKDLLRDPVISKVNQLYYVWALLGLAIPTILGGILTGTIMGAISGFLWGGCVRLFLIFHFTSSINSITHLCGSRPFDTKEHSRNNIWLAIPTGGEAWHNNHHAFSNSAIFGLKWWQIDFGFYVIWVLEKVGLVWDVKKPTAQMIESKLKAKNN</sequence>
<evidence type="ECO:0000313" key="13">
    <source>
        <dbReference type="EMBL" id="MBD6618037.1"/>
    </source>
</evidence>
<evidence type="ECO:0000256" key="9">
    <source>
        <dbReference type="ARBA" id="ARBA00023098"/>
    </source>
</evidence>
<keyword evidence="9" id="KW-0443">Lipid metabolism</keyword>
<feature type="transmembrane region" description="Helical" evidence="11">
    <location>
        <begin position="213"/>
        <end position="232"/>
    </location>
</feature>
<keyword evidence="10 11" id="KW-0472">Membrane</keyword>
<evidence type="ECO:0000256" key="11">
    <source>
        <dbReference type="SAM" id="Phobius"/>
    </source>
</evidence>
<dbReference type="PANTHER" id="PTHR11351:SF3">
    <property type="entry name" value="BLL4393 PROTEIN"/>
    <property type="match status" value="1"/>
</dbReference>
<dbReference type="PRINTS" id="PR00075">
    <property type="entry name" value="FACDDSATRASE"/>
</dbReference>
<dbReference type="Proteomes" id="UP001165986">
    <property type="component" value="Unassembled WGS sequence"/>
</dbReference>
<dbReference type="RefSeq" id="WP_191759253.1">
    <property type="nucleotide sequence ID" value="NZ_VJXY01000022.1"/>
</dbReference>
<dbReference type="InterPro" id="IPR015876">
    <property type="entry name" value="Acyl-CoA_DS"/>
</dbReference>
<comment type="cofactor">
    <cofactor evidence="1">
        <name>Fe(2+)</name>
        <dbReference type="ChEBI" id="CHEBI:29033"/>
    </cofactor>
</comment>
<name>A0AA40SZV2_9NOST</name>
<evidence type="ECO:0000259" key="12">
    <source>
        <dbReference type="Pfam" id="PF00487"/>
    </source>
</evidence>
<keyword evidence="14" id="KW-1185">Reference proteome</keyword>
<evidence type="ECO:0000256" key="1">
    <source>
        <dbReference type="ARBA" id="ARBA00001954"/>
    </source>
</evidence>
<evidence type="ECO:0000256" key="6">
    <source>
        <dbReference type="ARBA" id="ARBA00022989"/>
    </source>
</evidence>
<dbReference type="CDD" id="cd03505">
    <property type="entry name" value="Delta9-FADS-like"/>
    <property type="match status" value="1"/>
</dbReference>
<accession>A0AA40SZV2</accession>
<dbReference type="PANTHER" id="PTHR11351">
    <property type="entry name" value="ACYL-COA DESATURASE"/>
    <property type="match status" value="1"/>
</dbReference>
<dbReference type="InterPro" id="IPR005804">
    <property type="entry name" value="FA_desaturase_dom"/>
</dbReference>
<feature type="domain" description="Fatty acid desaturase" evidence="12">
    <location>
        <begin position="73"/>
        <end position="289"/>
    </location>
</feature>
<keyword evidence="7" id="KW-0560">Oxidoreductase</keyword>
<evidence type="ECO:0000256" key="4">
    <source>
        <dbReference type="ARBA" id="ARBA00022692"/>
    </source>
</evidence>
<dbReference type="Pfam" id="PF00487">
    <property type="entry name" value="FA_desaturase"/>
    <property type="match status" value="1"/>
</dbReference>
<evidence type="ECO:0000256" key="8">
    <source>
        <dbReference type="ARBA" id="ARBA00023004"/>
    </source>
</evidence>
<protein>
    <submittedName>
        <fullName evidence="13">Acyl-CoA desaturase</fullName>
    </submittedName>
</protein>
<keyword evidence="8" id="KW-0408">Iron</keyword>
<keyword evidence="5" id="KW-0276">Fatty acid metabolism</keyword>
<comment type="caution">
    <text evidence="13">The sequence shown here is derived from an EMBL/GenBank/DDBJ whole genome shotgun (WGS) entry which is preliminary data.</text>
</comment>
<dbReference type="EMBL" id="VJXY01000022">
    <property type="protein sequence ID" value="MBD6618037.1"/>
    <property type="molecule type" value="Genomic_DNA"/>
</dbReference>
<proteinExistence type="inferred from homology"/>
<evidence type="ECO:0000256" key="2">
    <source>
        <dbReference type="ARBA" id="ARBA00004141"/>
    </source>
</evidence>
<feature type="transmembrane region" description="Helical" evidence="11">
    <location>
        <begin position="97"/>
        <end position="119"/>
    </location>
</feature>
<organism evidence="13 14">
    <name type="scientific">Komarekiella delphini-convector SJRDD-AB1</name>
    <dbReference type="NCBI Taxonomy" id="2593771"/>
    <lineage>
        <taxon>Bacteria</taxon>
        <taxon>Bacillati</taxon>
        <taxon>Cyanobacteriota</taxon>
        <taxon>Cyanophyceae</taxon>
        <taxon>Nostocales</taxon>
        <taxon>Nostocaceae</taxon>
        <taxon>Komarekiella</taxon>
        <taxon>Komarekiella delphini-convector</taxon>
    </lineage>
</organism>
<dbReference type="GO" id="GO:0016020">
    <property type="term" value="C:membrane"/>
    <property type="evidence" value="ECO:0007669"/>
    <property type="project" value="UniProtKB-SubCell"/>
</dbReference>
<comment type="subcellular location">
    <subcellularLocation>
        <location evidence="2">Membrane</location>
        <topology evidence="2">Multi-pass membrane protein</topology>
    </subcellularLocation>
</comment>
<evidence type="ECO:0000313" key="14">
    <source>
        <dbReference type="Proteomes" id="UP001165986"/>
    </source>
</evidence>
<feature type="transmembrane region" description="Helical" evidence="11">
    <location>
        <begin position="36"/>
        <end position="60"/>
    </location>
</feature>